<accession>A0A3A9LAY1</accession>
<evidence type="ECO:0000313" key="2">
    <source>
        <dbReference type="Proteomes" id="UP000280228"/>
    </source>
</evidence>
<dbReference type="GeneID" id="66585781"/>
<evidence type="ECO:0000313" key="1">
    <source>
        <dbReference type="EMBL" id="AZQ93513.1"/>
    </source>
</evidence>
<dbReference type="EMBL" id="CP034662">
    <property type="protein sequence ID" value="AZQ93513.1"/>
    <property type="molecule type" value="Genomic_DNA"/>
</dbReference>
<gene>
    <name evidence="1" type="ORF">EJK53_0834</name>
</gene>
<dbReference type="AlphaFoldDB" id="A0A3A9LAY1"/>
<protein>
    <submittedName>
        <fullName evidence="1">Uncharacterized protein</fullName>
    </submittedName>
</protein>
<sequence length="175" mass="20221">MKKYQTYKLVKKSLINNFIQCIERLIQNNACNQIIADELLKWINDNEVELVGTIFDKVYGILQYKDLNVLNYPISYANHMDIVRSLENCIKFRANTETLAMILRDCLESLFFLETNFICANCKTSGLIVVKEKDLLYECRSCSFLQDLNGDKYTPSEALTIPTISDLKQIGQLIK</sequence>
<organism evidence="1 2">
    <name type="scientific">Moraxella catarrhalis</name>
    <name type="common">Branhamella catarrhalis</name>
    <dbReference type="NCBI Taxonomy" id="480"/>
    <lineage>
        <taxon>Bacteria</taxon>
        <taxon>Pseudomonadati</taxon>
        <taxon>Pseudomonadota</taxon>
        <taxon>Gammaproteobacteria</taxon>
        <taxon>Moraxellales</taxon>
        <taxon>Moraxellaceae</taxon>
        <taxon>Moraxella</taxon>
    </lineage>
</organism>
<name>A0A3A9LAY1_MORCA</name>
<proteinExistence type="predicted"/>
<dbReference type="Proteomes" id="UP000280228">
    <property type="component" value="Chromosome"/>
</dbReference>
<dbReference type="RefSeq" id="WP_003659553.1">
    <property type="nucleotide sequence ID" value="NZ_CP018059.1"/>
</dbReference>
<reference evidence="1 2" key="1">
    <citation type="submission" date="2018-12" db="EMBL/GenBank/DDBJ databases">
        <title>Persistence of Moraxella catarrhalis in Chronic Obstructive Pulmonary Disease and Regulation of the Hag/MID Adhesin.</title>
        <authorList>
            <person name="Murphy T."/>
            <person name="Zhao X."/>
            <person name="Vyas G."/>
            <person name="Aluvathingal J."/>
            <person name="Nadendla S."/>
            <person name="Tallon L."/>
            <person name="Tettelin H."/>
        </authorList>
    </citation>
    <scope>NUCLEOTIDE SEQUENCE [LARGE SCALE GENOMIC DNA]</scope>
    <source>
        <strain evidence="1 2">46P58B1</strain>
    </source>
</reference>